<gene>
    <name evidence="1" type="ordered locus">TOL2_C42440</name>
</gene>
<dbReference type="HOGENOM" id="CLU_054210_0_0_7"/>
<protein>
    <submittedName>
        <fullName evidence="1">Conserved uncharacterized protein</fullName>
    </submittedName>
</protein>
<dbReference type="KEGG" id="dto:TOL2_C42440"/>
<dbReference type="AlphaFoldDB" id="K0NP01"/>
<accession>K0NP01</accession>
<name>K0NP01_DESTT</name>
<evidence type="ECO:0000313" key="2">
    <source>
        <dbReference type="Proteomes" id="UP000007347"/>
    </source>
</evidence>
<evidence type="ECO:0000313" key="1">
    <source>
        <dbReference type="EMBL" id="CCK82400.1"/>
    </source>
</evidence>
<sequence>MLNSIKNDADAVFFTAVENVEDVSHQTVENGVETNYFEEDKNYDLCGNFTIFSPPVKNTLVSFFDIYLGQFKNSKNVYLGFYTTRAIGKERKNKLNDGTEIDLPETSILSLLSSGKKINGATTRLVKAILIEEYIEQYKGKPYDGFLESLKNMSEKDFIDFLMRIKWYFGEENEEDLKQTVLKDIEASTLHSSAHIGKESIIFSSLMEKLDEKQNKESLLDRLVHSSDVKLIFAEARSEVAELNMDPTWRHYNELEEEITDKRNLKEKIQAIIDDYPERKIRHLAKKACRSKTEQSSSNKTFLSLKYRVHEACSDYFFEEDYTPPENGDDLNRLIKELLSESVKSIEELKKDYQYSVSNSKIIEGIILDLFDSCFFAFDELEHEK</sequence>
<dbReference type="EMBL" id="FO203503">
    <property type="protein sequence ID" value="CCK82400.1"/>
    <property type="molecule type" value="Genomic_DNA"/>
</dbReference>
<keyword evidence="2" id="KW-1185">Reference proteome</keyword>
<dbReference type="PATRIC" id="fig|651182.5.peg.4994"/>
<dbReference type="STRING" id="651182.TOL2_C42440"/>
<organism evidence="1 2">
    <name type="scientific">Desulfobacula toluolica (strain DSM 7467 / Tol2)</name>
    <dbReference type="NCBI Taxonomy" id="651182"/>
    <lineage>
        <taxon>Bacteria</taxon>
        <taxon>Pseudomonadati</taxon>
        <taxon>Thermodesulfobacteriota</taxon>
        <taxon>Desulfobacteria</taxon>
        <taxon>Desulfobacterales</taxon>
        <taxon>Desulfobacteraceae</taxon>
        <taxon>Desulfobacula</taxon>
    </lineage>
</organism>
<reference evidence="1 2" key="1">
    <citation type="journal article" date="2013" name="Environ. Microbiol.">
        <title>Complete genome, catabolic sub-proteomes and key-metabolites of Desulfobacula toluolica Tol2, a marine, aromatic compound-degrading, sulfate-reducing bacterium.</title>
        <authorList>
            <person name="Wohlbrand L."/>
            <person name="Jacob J.H."/>
            <person name="Kube M."/>
            <person name="Mussmann M."/>
            <person name="Jarling R."/>
            <person name="Beck A."/>
            <person name="Amann R."/>
            <person name="Wilkes H."/>
            <person name="Reinhardt R."/>
            <person name="Rabus R."/>
        </authorList>
    </citation>
    <scope>NUCLEOTIDE SEQUENCE [LARGE SCALE GENOMIC DNA]</scope>
    <source>
        <strain evidence="2">DSM 7467 / Tol2</strain>
    </source>
</reference>
<proteinExistence type="predicted"/>
<dbReference type="Proteomes" id="UP000007347">
    <property type="component" value="Chromosome"/>
</dbReference>